<dbReference type="GO" id="GO:0005829">
    <property type="term" value="C:cytosol"/>
    <property type="evidence" value="ECO:0007669"/>
    <property type="project" value="TreeGrafter"/>
</dbReference>
<dbReference type="PANTHER" id="PTHR14024">
    <property type="entry name" value="PERILIPIN"/>
    <property type="match status" value="1"/>
</dbReference>
<keyword evidence="7" id="KW-1185">Reference proteome</keyword>
<dbReference type="EnsemblMetazoa" id="CapteT226663">
    <property type="protein sequence ID" value="CapteP226663"/>
    <property type="gene ID" value="CapteG226663"/>
</dbReference>
<dbReference type="OrthoDB" id="376826at2759"/>
<reference evidence="7" key="1">
    <citation type="submission" date="2012-12" db="EMBL/GenBank/DDBJ databases">
        <authorList>
            <person name="Hellsten U."/>
            <person name="Grimwood J."/>
            <person name="Chapman J.A."/>
            <person name="Shapiro H."/>
            <person name="Aerts A."/>
            <person name="Otillar R.P."/>
            <person name="Terry A.Y."/>
            <person name="Boore J.L."/>
            <person name="Simakov O."/>
            <person name="Marletaz F."/>
            <person name="Cho S.-J."/>
            <person name="Edsinger-Gonzales E."/>
            <person name="Havlak P."/>
            <person name="Kuo D.-H."/>
            <person name="Larsson T."/>
            <person name="Lv J."/>
            <person name="Arendt D."/>
            <person name="Savage R."/>
            <person name="Osoegawa K."/>
            <person name="de Jong P."/>
            <person name="Lindberg D.R."/>
            <person name="Seaver E.C."/>
            <person name="Weisblat D.A."/>
            <person name="Putnam N.H."/>
            <person name="Grigoriev I.V."/>
            <person name="Rokhsar D.S."/>
        </authorList>
    </citation>
    <scope>NUCLEOTIDE SEQUENCE</scope>
    <source>
        <strain evidence="7">I ESC-2004</strain>
    </source>
</reference>
<comment type="similarity">
    <text evidence="2 4">Belongs to the perilipin family.</text>
</comment>
<protein>
    <recommendedName>
        <fullName evidence="8">Perilipin</fullName>
    </recommendedName>
</protein>
<evidence type="ECO:0000256" key="2">
    <source>
        <dbReference type="ARBA" id="ARBA00006311"/>
    </source>
</evidence>
<dbReference type="Gene3D" id="1.20.120.340">
    <property type="entry name" value="Flagellar protein FliS"/>
    <property type="match status" value="1"/>
</dbReference>
<evidence type="ECO:0000313" key="5">
    <source>
        <dbReference type="EMBL" id="ELT93861.1"/>
    </source>
</evidence>
<evidence type="ECO:0000256" key="1">
    <source>
        <dbReference type="ARBA" id="ARBA00004502"/>
    </source>
</evidence>
<dbReference type="FunCoup" id="R7TQV4">
    <property type="interactions" value="1"/>
</dbReference>
<dbReference type="PANTHER" id="PTHR14024:SF49">
    <property type="entry name" value="LIPID STORAGE DROPLETS SURFACE-BINDING PROTEIN 1"/>
    <property type="match status" value="1"/>
</dbReference>
<evidence type="ECO:0000256" key="3">
    <source>
        <dbReference type="ARBA" id="ARBA00022677"/>
    </source>
</evidence>
<dbReference type="EMBL" id="AMQN01012538">
    <property type="status" value="NOT_ANNOTATED_CDS"/>
    <property type="molecule type" value="Genomic_DNA"/>
</dbReference>
<dbReference type="GO" id="GO:0019915">
    <property type="term" value="P:lipid storage"/>
    <property type="evidence" value="ECO:0007669"/>
    <property type="project" value="TreeGrafter"/>
</dbReference>
<dbReference type="EMBL" id="KB309592">
    <property type="protein sequence ID" value="ELT93861.1"/>
    <property type="molecule type" value="Genomic_DNA"/>
</dbReference>
<evidence type="ECO:0000256" key="4">
    <source>
        <dbReference type="PIRNR" id="PIRNR036881"/>
    </source>
</evidence>
<dbReference type="OMA" id="NQENCHE"/>
<dbReference type="GO" id="GO:0010890">
    <property type="term" value="P:positive regulation of triglyceride storage"/>
    <property type="evidence" value="ECO:0007669"/>
    <property type="project" value="TreeGrafter"/>
</dbReference>
<dbReference type="PIRSF" id="PIRSF036881">
    <property type="entry name" value="PAT"/>
    <property type="match status" value="1"/>
</dbReference>
<dbReference type="Pfam" id="PF03036">
    <property type="entry name" value="Perilipin"/>
    <property type="match status" value="1"/>
</dbReference>
<dbReference type="HOGENOM" id="CLU_577783_0_0_1"/>
<comment type="subcellular location">
    <subcellularLocation>
        <location evidence="1">Lipid droplet</location>
    </subcellularLocation>
</comment>
<organism evidence="5">
    <name type="scientific">Capitella teleta</name>
    <name type="common">Polychaete worm</name>
    <dbReference type="NCBI Taxonomy" id="283909"/>
    <lineage>
        <taxon>Eukaryota</taxon>
        <taxon>Metazoa</taxon>
        <taxon>Spiralia</taxon>
        <taxon>Lophotrochozoa</taxon>
        <taxon>Annelida</taxon>
        <taxon>Polychaeta</taxon>
        <taxon>Sedentaria</taxon>
        <taxon>Scolecida</taxon>
        <taxon>Capitellidae</taxon>
        <taxon>Capitella</taxon>
    </lineage>
</organism>
<evidence type="ECO:0000313" key="7">
    <source>
        <dbReference type="Proteomes" id="UP000014760"/>
    </source>
</evidence>
<reference evidence="5 7" key="2">
    <citation type="journal article" date="2013" name="Nature">
        <title>Insights into bilaterian evolution from three spiralian genomes.</title>
        <authorList>
            <person name="Simakov O."/>
            <person name="Marletaz F."/>
            <person name="Cho S.J."/>
            <person name="Edsinger-Gonzales E."/>
            <person name="Havlak P."/>
            <person name="Hellsten U."/>
            <person name="Kuo D.H."/>
            <person name="Larsson T."/>
            <person name="Lv J."/>
            <person name="Arendt D."/>
            <person name="Savage R."/>
            <person name="Osoegawa K."/>
            <person name="de Jong P."/>
            <person name="Grimwood J."/>
            <person name="Chapman J.A."/>
            <person name="Shapiro H."/>
            <person name="Aerts A."/>
            <person name="Otillar R.P."/>
            <person name="Terry A.Y."/>
            <person name="Boore J.L."/>
            <person name="Grigoriev I.V."/>
            <person name="Lindberg D.R."/>
            <person name="Seaver E.C."/>
            <person name="Weisblat D.A."/>
            <person name="Putnam N.H."/>
            <person name="Rokhsar D.S."/>
        </authorList>
    </citation>
    <scope>NUCLEOTIDE SEQUENCE</scope>
    <source>
        <strain evidence="5 7">I ESC-2004</strain>
    </source>
</reference>
<dbReference type="Proteomes" id="UP000014760">
    <property type="component" value="Unassembled WGS sequence"/>
</dbReference>
<reference evidence="6" key="3">
    <citation type="submission" date="2015-06" db="UniProtKB">
        <authorList>
            <consortium name="EnsemblMetazoa"/>
        </authorList>
    </citation>
    <scope>IDENTIFICATION</scope>
</reference>
<name>R7TQV4_CAPTE</name>
<gene>
    <name evidence="5" type="ORF">CAPTEDRAFT_226663</name>
</gene>
<dbReference type="GO" id="GO:0005811">
    <property type="term" value="C:lipid droplet"/>
    <property type="evidence" value="ECO:0007669"/>
    <property type="project" value="UniProtKB-SubCell"/>
</dbReference>
<keyword evidence="3" id="KW-0551">Lipid droplet</keyword>
<proteinExistence type="inferred from homology"/>
<dbReference type="InterPro" id="IPR004279">
    <property type="entry name" value="Perilipin"/>
</dbReference>
<accession>R7TQV4</accession>
<dbReference type="AlphaFoldDB" id="R7TQV4"/>
<dbReference type="STRING" id="283909.R7TQV4"/>
<sequence>MQGLVRMYRQSLAMKDQESVDNSPFFVQVGSLPVVNSAVGQLLGIYARTKDSNRLVKFTCETAELGVSAAVSTAKPVLTRLPVERLNSVACNQLDNIKKSYPVIAKPTEEVLADTYELYAATLKPTVDRVYSIKETGVKSATAVGQFGVDKVNGVTNYTKGAVVGAKNFGLDRIQGVKDSSLRTVGYLLTTSYGQLVASRLDNWVEVTDGYVEKYLPASEEEKENTEPTTGTLNRVSRLTGKVSRRMLIRASNEANAYRQWTEANLANLGLTLDLVNVAKSNLDAARSVALSQASAFGEGTRKIWEEMQKPGRNEVVREQLLQKMNAAEARLGYIWGEIKRTDVPSNDEKRMEISNFETQLIATARHLTQNLKTHLANLSSQASCLSSVLQERIKEAGSISNAIANIFITTNLSLKDIPQVAVDNALLQFNHLKELVSSFAEESVRTLSGHPNLSWMIPEYDFEGMDLDFGLDTDDATVANGNIDYVAVEREIPLEE</sequence>
<dbReference type="SUPFAM" id="SSF109775">
    <property type="entry name" value="Mannose-6-phosphate receptor binding protein 1 (Tip47), C-terminal domain"/>
    <property type="match status" value="1"/>
</dbReference>
<evidence type="ECO:0008006" key="8">
    <source>
        <dbReference type="Google" id="ProtNLM"/>
    </source>
</evidence>
<evidence type="ECO:0000313" key="6">
    <source>
        <dbReference type="EnsemblMetazoa" id="CapteP226663"/>
    </source>
</evidence>